<evidence type="ECO:0000313" key="2">
    <source>
        <dbReference type="Proteomes" id="UP000464178"/>
    </source>
</evidence>
<protein>
    <submittedName>
        <fullName evidence="1">Uncharacterized protein</fullName>
    </submittedName>
</protein>
<gene>
    <name evidence="1" type="ORF">SOIL9_36570</name>
</gene>
<keyword evidence="2" id="KW-1185">Reference proteome</keyword>
<organism evidence="1 2">
    <name type="scientific">Gemmata massiliana</name>
    <dbReference type="NCBI Taxonomy" id="1210884"/>
    <lineage>
        <taxon>Bacteria</taxon>
        <taxon>Pseudomonadati</taxon>
        <taxon>Planctomycetota</taxon>
        <taxon>Planctomycetia</taxon>
        <taxon>Gemmatales</taxon>
        <taxon>Gemmataceae</taxon>
        <taxon>Gemmata</taxon>
    </lineage>
</organism>
<accession>A0A6P2CZR9</accession>
<dbReference type="KEGG" id="gms:SOIL9_36570"/>
<reference evidence="1 2" key="1">
    <citation type="submission" date="2019-05" db="EMBL/GenBank/DDBJ databases">
        <authorList>
            <consortium name="Science for Life Laboratories"/>
        </authorList>
    </citation>
    <scope>NUCLEOTIDE SEQUENCE [LARGE SCALE GENOMIC DNA]</scope>
    <source>
        <strain evidence="1">Soil9</strain>
    </source>
</reference>
<dbReference type="EMBL" id="LR593886">
    <property type="protein sequence ID" value="VTR94057.1"/>
    <property type="molecule type" value="Genomic_DNA"/>
</dbReference>
<sequence>MSASWSGGRSRITKLLKRADEIPCPRCGRRRADRKHSDETLSPLSAADAAELDRLMEGSWSQCGNCEAVTFDLTRMSDADLNRVLAILRPMCSPALR</sequence>
<name>A0A6P2CZR9_9BACT</name>
<proteinExistence type="predicted"/>
<dbReference type="AlphaFoldDB" id="A0A6P2CZR9"/>
<dbReference type="Proteomes" id="UP000464178">
    <property type="component" value="Chromosome"/>
</dbReference>
<evidence type="ECO:0000313" key="1">
    <source>
        <dbReference type="EMBL" id="VTR94057.1"/>
    </source>
</evidence>